<evidence type="ECO:0000313" key="1">
    <source>
        <dbReference type="EMBL" id="SFG05338.1"/>
    </source>
</evidence>
<evidence type="ECO:0008006" key="3">
    <source>
        <dbReference type="Google" id="ProtNLM"/>
    </source>
</evidence>
<name>A0A1I2NNW8_9CLOT</name>
<sequence length="131" mass="14807">MALYKILTVKEMEYKLKLTTSATICIEDKLGCNILDPILEMSSSAPVDNKGNINMKKVNKIPIPSLKYLVTVLWGSLQKYHHGMTFDKTCNLVDEYIESGKTQMDLFEFITDLLTESGILGTPEEKTENLK</sequence>
<reference evidence="1 2" key="1">
    <citation type="submission" date="2016-10" db="EMBL/GenBank/DDBJ databases">
        <authorList>
            <person name="de Groot N.N."/>
        </authorList>
    </citation>
    <scope>NUCLEOTIDE SEQUENCE [LARGE SCALE GENOMIC DNA]</scope>
    <source>
        <strain evidence="1 2">NLAE-zl-G419</strain>
    </source>
</reference>
<dbReference type="InterPro" id="IPR046078">
    <property type="entry name" value="DUF6096"/>
</dbReference>
<dbReference type="STRING" id="1529.SAMN04487885_12323"/>
<dbReference type="EMBL" id="FOOE01000023">
    <property type="protein sequence ID" value="SFG05338.1"/>
    <property type="molecule type" value="Genomic_DNA"/>
</dbReference>
<dbReference type="AlphaFoldDB" id="A0A1I2NNW8"/>
<dbReference type="eggNOG" id="ENOG50325E6">
    <property type="taxonomic scope" value="Bacteria"/>
</dbReference>
<organism evidence="1 2">
    <name type="scientific">Clostridium cadaveris</name>
    <dbReference type="NCBI Taxonomy" id="1529"/>
    <lineage>
        <taxon>Bacteria</taxon>
        <taxon>Bacillati</taxon>
        <taxon>Bacillota</taxon>
        <taxon>Clostridia</taxon>
        <taxon>Eubacteriales</taxon>
        <taxon>Clostridiaceae</taxon>
        <taxon>Clostridium</taxon>
    </lineage>
</organism>
<proteinExistence type="predicted"/>
<gene>
    <name evidence="1" type="ORF">SAMN04487885_12323</name>
</gene>
<accession>A0A1I2NNW8</accession>
<dbReference type="OrthoDB" id="1708054at2"/>
<dbReference type="RefSeq" id="WP_074846185.1">
    <property type="nucleotide sequence ID" value="NZ_FOOE01000023.1"/>
</dbReference>
<keyword evidence="2" id="KW-1185">Reference proteome</keyword>
<dbReference type="Pfam" id="PF19591">
    <property type="entry name" value="DUF6096"/>
    <property type="match status" value="1"/>
</dbReference>
<evidence type="ECO:0000313" key="2">
    <source>
        <dbReference type="Proteomes" id="UP000182135"/>
    </source>
</evidence>
<protein>
    <recommendedName>
        <fullName evidence="3">Prophage protein</fullName>
    </recommendedName>
</protein>
<dbReference type="Proteomes" id="UP000182135">
    <property type="component" value="Unassembled WGS sequence"/>
</dbReference>